<feature type="compositionally biased region" description="Basic and acidic residues" evidence="1">
    <location>
        <begin position="16"/>
        <end position="34"/>
    </location>
</feature>
<feature type="region of interest" description="Disordered" evidence="1">
    <location>
        <begin position="47"/>
        <end position="98"/>
    </location>
</feature>
<evidence type="ECO:0000256" key="1">
    <source>
        <dbReference type="SAM" id="MobiDB-lite"/>
    </source>
</evidence>
<organism evidence="2 3">
    <name type="scientific">Flemingia macrophylla</name>
    <dbReference type="NCBI Taxonomy" id="520843"/>
    <lineage>
        <taxon>Eukaryota</taxon>
        <taxon>Viridiplantae</taxon>
        <taxon>Streptophyta</taxon>
        <taxon>Embryophyta</taxon>
        <taxon>Tracheophyta</taxon>
        <taxon>Spermatophyta</taxon>
        <taxon>Magnoliopsida</taxon>
        <taxon>eudicotyledons</taxon>
        <taxon>Gunneridae</taxon>
        <taxon>Pentapetalae</taxon>
        <taxon>rosids</taxon>
        <taxon>fabids</taxon>
        <taxon>Fabales</taxon>
        <taxon>Fabaceae</taxon>
        <taxon>Papilionoideae</taxon>
        <taxon>50 kb inversion clade</taxon>
        <taxon>NPAAA clade</taxon>
        <taxon>indigoferoid/millettioid clade</taxon>
        <taxon>Phaseoleae</taxon>
        <taxon>Flemingia</taxon>
    </lineage>
</organism>
<proteinExistence type="predicted"/>
<name>A0ABD1MM41_9FABA</name>
<dbReference type="Proteomes" id="UP001603857">
    <property type="component" value="Unassembled WGS sequence"/>
</dbReference>
<keyword evidence="3" id="KW-1185">Reference proteome</keyword>
<gene>
    <name evidence="2" type="ORF">Fmac_010571</name>
</gene>
<feature type="region of interest" description="Disordered" evidence="1">
    <location>
        <begin position="1"/>
        <end position="34"/>
    </location>
</feature>
<feature type="compositionally biased region" description="Basic and acidic residues" evidence="1">
    <location>
        <begin position="80"/>
        <end position="94"/>
    </location>
</feature>
<dbReference type="AlphaFoldDB" id="A0ABD1MM41"/>
<evidence type="ECO:0000313" key="3">
    <source>
        <dbReference type="Proteomes" id="UP001603857"/>
    </source>
</evidence>
<feature type="compositionally biased region" description="Polar residues" evidence="1">
    <location>
        <begin position="1"/>
        <end position="13"/>
    </location>
</feature>
<protein>
    <submittedName>
        <fullName evidence="2">Uncharacterized protein</fullName>
    </submittedName>
</protein>
<accession>A0ABD1MM41</accession>
<comment type="caution">
    <text evidence="2">The sequence shown here is derived from an EMBL/GenBank/DDBJ whole genome shotgun (WGS) entry which is preliminary data.</text>
</comment>
<sequence length="117" mass="12136">MASSTGTTISNFRMNLEGKAEHDAKNNSRGEIDKPKLLMVKPLLLVTTHRNPPRSSHHDVRSPLSSTLAAAVEAAGAGSGDEHGGGDDEPKADQIRLPSGAVVVTVAAGVMVKGKSK</sequence>
<reference evidence="2 3" key="1">
    <citation type="submission" date="2024-08" db="EMBL/GenBank/DDBJ databases">
        <title>Insights into the chromosomal genome structure of Flemingia macrophylla.</title>
        <authorList>
            <person name="Ding Y."/>
            <person name="Zhao Y."/>
            <person name="Bi W."/>
            <person name="Wu M."/>
            <person name="Zhao G."/>
            <person name="Gong Y."/>
            <person name="Li W."/>
            <person name="Zhang P."/>
        </authorList>
    </citation>
    <scope>NUCLEOTIDE SEQUENCE [LARGE SCALE GENOMIC DNA]</scope>
    <source>
        <strain evidence="2">DYQJB</strain>
        <tissue evidence="2">Leaf</tissue>
    </source>
</reference>
<evidence type="ECO:0000313" key="2">
    <source>
        <dbReference type="EMBL" id="KAL2336125.1"/>
    </source>
</evidence>
<dbReference type="EMBL" id="JBGMDY010000004">
    <property type="protein sequence ID" value="KAL2336125.1"/>
    <property type="molecule type" value="Genomic_DNA"/>
</dbReference>